<evidence type="ECO:0000259" key="6">
    <source>
        <dbReference type="Pfam" id="PF08640"/>
    </source>
</evidence>
<gene>
    <name evidence="7" type="ORF">BSAL_24080</name>
</gene>
<evidence type="ECO:0000313" key="8">
    <source>
        <dbReference type="Proteomes" id="UP000051952"/>
    </source>
</evidence>
<keyword evidence="8" id="KW-1185">Reference proteome</keyword>
<dbReference type="InterPro" id="IPR055347">
    <property type="entry name" value="UTP6_N"/>
</dbReference>
<keyword evidence="4" id="KW-0539">Nucleus</keyword>
<organism evidence="7 8">
    <name type="scientific">Bodo saltans</name>
    <name type="common">Flagellated protozoan</name>
    <dbReference type="NCBI Taxonomy" id="75058"/>
    <lineage>
        <taxon>Eukaryota</taxon>
        <taxon>Discoba</taxon>
        <taxon>Euglenozoa</taxon>
        <taxon>Kinetoplastea</taxon>
        <taxon>Metakinetoplastina</taxon>
        <taxon>Eubodonida</taxon>
        <taxon>Bodonidae</taxon>
        <taxon>Bodo</taxon>
    </lineage>
</organism>
<keyword evidence="3" id="KW-0677">Repeat</keyword>
<dbReference type="EMBL" id="CYKH01001779">
    <property type="protein sequence ID" value="CUG89921.1"/>
    <property type="molecule type" value="Genomic_DNA"/>
</dbReference>
<dbReference type="AlphaFoldDB" id="A0A0S4JJ14"/>
<dbReference type="PANTHER" id="PTHR23271">
    <property type="entry name" value="HEPATOCELLULAR CARCINOMA-ASSOCIATED ANTIGEN 66"/>
    <property type="match status" value="1"/>
</dbReference>
<evidence type="ECO:0000256" key="1">
    <source>
        <dbReference type="ARBA" id="ARBA00004604"/>
    </source>
</evidence>
<dbReference type="GO" id="GO:0030515">
    <property type="term" value="F:snoRNA binding"/>
    <property type="evidence" value="ECO:0007669"/>
    <property type="project" value="InterPro"/>
</dbReference>
<accession>A0A0S4JJ14</accession>
<dbReference type="OrthoDB" id="28112at2759"/>
<evidence type="ECO:0000256" key="2">
    <source>
        <dbReference type="ARBA" id="ARBA00022552"/>
    </source>
</evidence>
<protein>
    <submittedName>
        <fullName evidence="7">U3 small nucleolar RNA-associated protein 6, putative</fullName>
    </submittedName>
</protein>
<keyword evidence="2" id="KW-0698">rRNA processing</keyword>
<evidence type="ECO:0000256" key="4">
    <source>
        <dbReference type="ARBA" id="ARBA00023242"/>
    </source>
</evidence>
<dbReference type="OMA" id="AGHELHC"/>
<dbReference type="GO" id="GO:0034388">
    <property type="term" value="C:Pwp2p-containing subcomplex of 90S preribosome"/>
    <property type="evidence" value="ECO:0007669"/>
    <property type="project" value="TreeGrafter"/>
</dbReference>
<dbReference type="PANTHER" id="PTHR23271:SF1">
    <property type="entry name" value="U3 SMALL NUCLEOLAR RNA-ASSOCIATED PROTEIN 6 HOMOLOG"/>
    <property type="match status" value="1"/>
</dbReference>
<dbReference type="Pfam" id="PF08640">
    <property type="entry name" value="U3_assoc_6"/>
    <property type="match status" value="1"/>
</dbReference>
<dbReference type="GO" id="GO:0032040">
    <property type="term" value="C:small-subunit processome"/>
    <property type="evidence" value="ECO:0007669"/>
    <property type="project" value="TreeGrafter"/>
</dbReference>
<proteinExistence type="predicted"/>
<feature type="domain" description="U3 small nucleolar RNA-associated protein 6 N-terminal" evidence="6">
    <location>
        <begin position="11"/>
        <end position="82"/>
    </location>
</feature>
<evidence type="ECO:0000313" key="7">
    <source>
        <dbReference type="EMBL" id="CUG89921.1"/>
    </source>
</evidence>
<dbReference type="InterPro" id="IPR013949">
    <property type="entry name" value="Utp6"/>
</dbReference>
<comment type="subcellular location">
    <subcellularLocation>
        <location evidence="1">Nucleus</location>
        <location evidence="1">Nucleolus</location>
    </subcellularLocation>
</comment>
<name>A0A0S4JJ14_BODSA</name>
<dbReference type="VEuPathDB" id="TriTrypDB:BSAL_24080"/>
<feature type="region of interest" description="Disordered" evidence="5">
    <location>
        <begin position="632"/>
        <end position="659"/>
    </location>
</feature>
<sequence length="893" mass="98192">MSRSRAIDTRLEKLVPSVEELLVAGVFTRPEIKEINRKRTDCEYRLVAKPLLLLDVRLSIALEMGIEEKITEYCAASKVVLKHRWAVQERIEQIYKIGLKHLHHPDEYESLRKEFVKFLTKYKRASSLSQHYADLVIKNPLKAPFWVEAALWQSEVGEIDNARTSVQHAISLLPNSDEVYSCALIIELQFAGKLFTAMVKEHQERVEAAKANNGPAAGNMIDRLRNENTSLAVVALDLGLCKLVVNDALSKDGAATPALVLRLYDTAMRYPFAKHLGSFILQEGIRQRFIPAIQNGAGRLEERRWEAKWLTAESGKVICKLAGHELHCCSGFNMKHPVVPVERYLEDAARGLKKRKSTTPGELRSALLNSIATCFGLLFSTRWQPAAISSKQLFDLVYEPLQSFFTVSLLGFETTVAGPHQKGADVVTQSVVDVPVQSTVLRTVIGFVCSNLKPSKSNLHLWSDAPLKTIATTLAVEEGNVPAWKELVQRASALFNTADDSAPQSSTHYTKPPTWSIPVALKCLTPGELVSIGLTSSSSSAIITGSTAIDTDAVDDHLVQQLVSLESSNEEVPSALCQLLVGAGLVSTDMATTQRVPAKCPLWTSVSLSVNAWKLWFVAELAKPTTVSSVLNKPGSVGSSSSDSDDDESSRRPIKKPRTENARGALPAAFLGSFGAVGALLAGRSAKAYAKLSNDEALHRCLGFTRLTHLTLVNILNVSTLSRDEIVSRLQESSPEVAKQQIRAVEQVFGFVLACPPLPRQILSGMLVPFREALVVLASTPAERATAIREARNAHEQVISHYRQARAANDDRSPLTNAVYRLNRDTPALNQHTNTAEYTAMSSAELNCRDWTSYVQFERHVAKDLSTSIKIASRARQDAIDPHQVVVMMSTSQ</sequence>
<dbReference type="Proteomes" id="UP000051952">
    <property type="component" value="Unassembled WGS sequence"/>
</dbReference>
<reference evidence="8" key="1">
    <citation type="submission" date="2015-09" db="EMBL/GenBank/DDBJ databases">
        <authorList>
            <consortium name="Pathogen Informatics"/>
        </authorList>
    </citation>
    <scope>NUCLEOTIDE SEQUENCE [LARGE SCALE GENOMIC DNA]</scope>
    <source>
        <strain evidence="8">Lake Konstanz</strain>
    </source>
</reference>
<dbReference type="GO" id="GO:0000462">
    <property type="term" value="P:maturation of SSU-rRNA from tricistronic rRNA transcript (SSU-rRNA, 5.8S rRNA, LSU-rRNA)"/>
    <property type="evidence" value="ECO:0007669"/>
    <property type="project" value="InterPro"/>
</dbReference>
<evidence type="ECO:0000256" key="3">
    <source>
        <dbReference type="ARBA" id="ARBA00022737"/>
    </source>
</evidence>
<evidence type="ECO:0000256" key="5">
    <source>
        <dbReference type="SAM" id="MobiDB-lite"/>
    </source>
</evidence>